<dbReference type="Proteomes" id="UP001445335">
    <property type="component" value="Unassembled WGS sequence"/>
</dbReference>
<name>A0AAW1S8U7_9CHLO</name>
<sequence>MLKHTLQWRADYQPEMIGWKDVASEAETGIQVFTSLRDSEGSVLLVTLADCPAQAIWVVALQDVQRR</sequence>
<protein>
    <submittedName>
        <fullName evidence="1">Uncharacterized protein</fullName>
    </submittedName>
</protein>
<proteinExistence type="predicted"/>
<dbReference type="AlphaFoldDB" id="A0AAW1S8U7"/>
<keyword evidence="2" id="KW-1185">Reference proteome</keyword>
<evidence type="ECO:0000313" key="2">
    <source>
        <dbReference type="Proteomes" id="UP001445335"/>
    </source>
</evidence>
<accession>A0AAW1S8U7</accession>
<organism evidence="1 2">
    <name type="scientific">Elliptochloris bilobata</name>
    <dbReference type="NCBI Taxonomy" id="381761"/>
    <lineage>
        <taxon>Eukaryota</taxon>
        <taxon>Viridiplantae</taxon>
        <taxon>Chlorophyta</taxon>
        <taxon>core chlorophytes</taxon>
        <taxon>Trebouxiophyceae</taxon>
        <taxon>Trebouxiophyceae incertae sedis</taxon>
        <taxon>Elliptochloris clade</taxon>
        <taxon>Elliptochloris</taxon>
    </lineage>
</organism>
<comment type="caution">
    <text evidence="1">The sequence shown here is derived from an EMBL/GenBank/DDBJ whole genome shotgun (WGS) entry which is preliminary data.</text>
</comment>
<reference evidence="1 2" key="1">
    <citation type="journal article" date="2024" name="Nat. Commun.">
        <title>Phylogenomics reveals the evolutionary origins of lichenization in chlorophyte algae.</title>
        <authorList>
            <person name="Puginier C."/>
            <person name="Libourel C."/>
            <person name="Otte J."/>
            <person name="Skaloud P."/>
            <person name="Haon M."/>
            <person name="Grisel S."/>
            <person name="Petersen M."/>
            <person name="Berrin J.G."/>
            <person name="Delaux P.M."/>
            <person name="Dal Grande F."/>
            <person name="Keller J."/>
        </authorList>
    </citation>
    <scope>NUCLEOTIDE SEQUENCE [LARGE SCALE GENOMIC DNA]</scope>
    <source>
        <strain evidence="1 2">SAG 245.80</strain>
    </source>
</reference>
<evidence type="ECO:0000313" key="1">
    <source>
        <dbReference type="EMBL" id="KAK9842515.1"/>
    </source>
</evidence>
<dbReference type="EMBL" id="JALJOU010000007">
    <property type="protein sequence ID" value="KAK9842515.1"/>
    <property type="molecule type" value="Genomic_DNA"/>
</dbReference>
<gene>
    <name evidence="1" type="ORF">WJX81_003888</name>
</gene>